<reference evidence="1" key="2">
    <citation type="submission" date="2008-07" db="EMBL/GenBank/DDBJ databases">
        <authorList>
            <consortium name="Broad Institute Genome Sequencing Platform"/>
            <person name="Colwell R."/>
            <person name="Grim C.J."/>
            <person name="Young S."/>
            <person name="Jaffe D."/>
            <person name="Gnerre S."/>
            <person name="Berlin A."/>
            <person name="Heiman D."/>
            <person name="Hepburn T."/>
            <person name="Shea T."/>
            <person name="Sykes S."/>
            <person name="Alvarado L."/>
            <person name="Kodira C."/>
            <person name="Heidelberg J."/>
            <person name="Lander E."/>
            <person name="Galagan J."/>
            <person name="Nusbaum C."/>
            <person name="Birren B."/>
        </authorList>
    </citation>
    <scope>NUCLEOTIDE SEQUENCE [LARGE SCALE GENOMIC DNA]</scope>
    <source>
        <strain evidence="1">MO10</strain>
    </source>
</reference>
<dbReference type="EMBL" id="DS990136">
    <property type="protein sequence ID" value="EET23276.1"/>
    <property type="molecule type" value="Genomic_DNA"/>
</dbReference>
<evidence type="ECO:0000313" key="1">
    <source>
        <dbReference type="EMBL" id="EET23276.1"/>
    </source>
</evidence>
<organism evidence="1">
    <name type="scientific">Vibrio cholerae (strain MO10)</name>
    <dbReference type="NCBI Taxonomy" id="345072"/>
    <lineage>
        <taxon>Bacteria</taxon>
        <taxon>Pseudomonadati</taxon>
        <taxon>Pseudomonadota</taxon>
        <taxon>Gammaproteobacteria</taxon>
        <taxon>Vibrionales</taxon>
        <taxon>Vibrionaceae</taxon>
        <taxon>Vibrio</taxon>
    </lineage>
</organism>
<gene>
    <name evidence="1" type="ORF">VchoM_01304</name>
</gene>
<protein>
    <submittedName>
        <fullName evidence="1">Uncharacterized protein</fullName>
    </submittedName>
</protein>
<name>A0A0X1KY48_VIBCO</name>
<sequence>MYTTYAMQSLAAWFFDYNSSLSKDFDFVNSLLKSQATD</sequence>
<dbReference type="AlphaFoldDB" id="A0A0X1KY48"/>
<reference evidence="1" key="1">
    <citation type="submission" date="2005-09" db="EMBL/GenBank/DDBJ databases">
        <title>Annotation of Vibrio cholerae MO10.</title>
        <authorList>
            <person name="Colwell R."/>
            <person name="Grim C.J."/>
            <person name="Young S."/>
            <person name="Jaffe D."/>
            <person name="Gnerre S."/>
            <person name="Berlin A."/>
            <person name="Heiman D."/>
            <person name="Hepburn T."/>
            <person name="Shea T."/>
            <person name="Sykes S."/>
            <person name="Yandava C."/>
            <person name="Alvarado L."/>
            <person name="Kodira C."/>
            <person name="Borodovsky M."/>
            <person name="Heidelberg J."/>
            <person name="Lander E."/>
            <person name="Galagan J."/>
            <person name="Nusbaum C."/>
            <person name="Birren B."/>
        </authorList>
    </citation>
    <scope>NUCLEOTIDE SEQUENCE [LARGE SCALE GENOMIC DNA]</scope>
    <source>
        <strain evidence="1">MO10</strain>
    </source>
</reference>
<dbReference type="HOGENOM" id="CLU_3334388_0_0_6"/>
<proteinExistence type="predicted"/>
<accession>A0A0X1KY48</accession>
<dbReference type="Proteomes" id="UP000004687">
    <property type="component" value="Unassembled WGS sequence"/>
</dbReference>